<evidence type="ECO:0000259" key="2">
    <source>
        <dbReference type="Pfam" id="PF09851"/>
    </source>
</evidence>
<dbReference type="KEGG" id="mut:GVT53_05940"/>
<dbReference type="InterPro" id="IPR018649">
    <property type="entry name" value="SHOCT"/>
</dbReference>
<evidence type="ECO:0000313" key="4">
    <source>
        <dbReference type="Proteomes" id="UP000502928"/>
    </source>
</evidence>
<evidence type="ECO:0000256" key="1">
    <source>
        <dbReference type="SAM" id="Phobius"/>
    </source>
</evidence>
<feature type="domain" description="SHOCT" evidence="2">
    <location>
        <begin position="42"/>
        <end position="65"/>
    </location>
</feature>
<name>A0A6G7J894_9FLAO</name>
<gene>
    <name evidence="3" type="ORF">GVT53_05940</name>
</gene>
<organism evidence="3 4">
    <name type="scientific">Flagellimonas oceani</name>
    <dbReference type="NCBI Taxonomy" id="2698672"/>
    <lineage>
        <taxon>Bacteria</taxon>
        <taxon>Pseudomonadati</taxon>
        <taxon>Bacteroidota</taxon>
        <taxon>Flavobacteriia</taxon>
        <taxon>Flavobacteriales</taxon>
        <taxon>Flavobacteriaceae</taxon>
        <taxon>Flagellimonas</taxon>
    </lineage>
</organism>
<feature type="transmembrane region" description="Helical" evidence="1">
    <location>
        <begin position="12"/>
        <end position="31"/>
    </location>
</feature>
<proteinExistence type="predicted"/>
<sequence>MMMDDWYFGGMHWIWWGLWIILIFWIFLIPYPTPGQKRKRDTAMEALRERYARGEIDEEEFEKRKTFLLKNKK</sequence>
<dbReference type="AlphaFoldDB" id="A0A6G7J894"/>
<dbReference type="InterPro" id="IPR033788">
    <property type="entry name" value="VbhA-like"/>
</dbReference>
<protein>
    <submittedName>
        <fullName evidence="3">SHOCT domain-containing protein</fullName>
    </submittedName>
</protein>
<keyword evidence="1" id="KW-0472">Membrane</keyword>
<dbReference type="EMBL" id="CP049616">
    <property type="protein sequence ID" value="QII47093.1"/>
    <property type="molecule type" value="Genomic_DNA"/>
</dbReference>
<accession>A0A6G7J894</accession>
<dbReference type="Proteomes" id="UP000502928">
    <property type="component" value="Chromosome"/>
</dbReference>
<dbReference type="CDD" id="cd11586">
    <property type="entry name" value="VbhA_like"/>
    <property type="match status" value="1"/>
</dbReference>
<dbReference type="Pfam" id="PF09851">
    <property type="entry name" value="SHOCT"/>
    <property type="match status" value="1"/>
</dbReference>
<evidence type="ECO:0000313" key="3">
    <source>
        <dbReference type="EMBL" id="QII47093.1"/>
    </source>
</evidence>
<keyword evidence="1" id="KW-1133">Transmembrane helix</keyword>
<reference evidence="3 4" key="1">
    <citation type="submission" date="2020-02" db="EMBL/GenBank/DDBJ databases">
        <title>Complete genome of Muricauda sp. 501str8.</title>
        <authorList>
            <person name="Dong B."/>
            <person name="Zhu S."/>
            <person name="Yang J."/>
            <person name="Chen J."/>
        </authorList>
    </citation>
    <scope>NUCLEOTIDE SEQUENCE [LARGE SCALE GENOMIC DNA]</scope>
    <source>
        <strain evidence="3 4">501str8</strain>
    </source>
</reference>
<keyword evidence="4" id="KW-1185">Reference proteome</keyword>
<keyword evidence="1" id="KW-0812">Transmembrane</keyword>